<dbReference type="Gene3D" id="3.30.420.10">
    <property type="entry name" value="Ribonuclease H-like superfamily/Ribonuclease H"/>
    <property type="match status" value="1"/>
</dbReference>
<dbReference type="AlphaFoldDB" id="A0A4Y2HUH7"/>
<dbReference type="OrthoDB" id="6433005at2759"/>
<feature type="domain" description="DDE-1" evidence="1">
    <location>
        <begin position="10"/>
        <end position="140"/>
    </location>
</feature>
<dbReference type="Proteomes" id="UP000499080">
    <property type="component" value="Unassembled WGS sequence"/>
</dbReference>
<dbReference type="GO" id="GO:0003677">
    <property type="term" value="F:DNA binding"/>
    <property type="evidence" value="ECO:0007669"/>
    <property type="project" value="TreeGrafter"/>
</dbReference>
<dbReference type="InterPro" id="IPR004875">
    <property type="entry name" value="DDE_SF_endonuclease_dom"/>
</dbReference>
<name>A0A4Y2HUH7_ARAVE</name>
<dbReference type="GO" id="GO:0005634">
    <property type="term" value="C:nucleus"/>
    <property type="evidence" value="ECO:0007669"/>
    <property type="project" value="TreeGrafter"/>
</dbReference>
<organism evidence="2 3">
    <name type="scientific">Araneus ventricosus</name>
    <name type="common">Orbweaver spider</name>
    <name type="synonym">Epeira ventricosa</name>
    <dbReference type="NCBI Taxonomy" id="182803"/>
    <lineage>
        <taxon>Eukaryota</taxon>
        <taxon>Metazoa</taxon>
        <taxon>Ecdysozoa</taxon>
        <taxon>Arthropoda</taxon>
        <taxon>Chelicerata</taxon>
        <taxon>Arachnida</taxon>
        <taxon>Araneae</taxon>
        <taxon>Araneomorphae</taxon>
        <taxon>Entelegynae</taxon>
        <taxon>Araneoidea</taxon>
        <taxon>Araneidae</taxon>
        <taxon>Araneus</taxon>
    </lineage>
</organism>
<dbReference type="Pfam" id="PF03184">
    <property type="entry name" value="DDE_1"/>
    <property type="match status" value="1"/>
</dbReference>
<keyword evidence="3" id="KW-1185">Reference proteome</keyword>
<dbReference type="InterPro" id="IPR036397">
    <property type="entry name" value="RNaseH_sf"/>
</dbReference>
<comment type="caution">
    <text evidence="2">The sequence shown here is derived from an EMBL/GenBank/DDBJ whole genome shotgun (WGS) entry which is preliminary data.</text>
</comment>
<dbReference type="EMBL" id="BGPR01002165">
    <property type="protein sequence ID" value="GBM68845.1"/>
    <property type="molecule type" value="Genomic_DNA"/>
</dbReference>
<gene>
    <name evidence="2" type="ORF">AVEN_189736_1</name>
</gene>
<dbReference type="PANTHER" id="PTHR19303">
    <property type="entry name" value="TRANSPOSON"/>
    <property type="match status" value="1"/>
</dbReference>
<evidence type="ECO:0000313" key="2">
    <source>
        <dbReference type="EMBL" id="GBM68845.1"/>
    </source>
</evidence>
<dbReference type="PANTHER" id="PTHR19303:SF71">
    <property type="entry name" value="ZINC FINGER PHD-TYPE DOMAIN-CONTAINING PROTEIN"/>
    <property type="match status" value="1"/>
</dbReference>
<evidence type="ECO:0000313" key="3">
    <source>
        <dbReference type="Proteomes" id="UP000499080"/>
    </source>
</evidence>
<proteinExistence type="predicted"/>
<dbReference type="InterPro" id="IPR050863">
    <property type="entry name" value="CenT-Element_Derived"/>
</dbReference>
<sequence length="140" mass="15774">MVSGERVTNITIICCVNAIGNSVSPMMVFPQVKFKNHMLKSVPPGTVVTAHINGWSNAEKFVEFLKHFIHHVKCQADRQLLLLLDNHESHVSIEAISLAKELGIIMLTFPPHTSHKLQSSDRGVFGPFKKYYRTACSNWM</sequence>
<evidence type="ECO:0000259" key="1">
    <source>
        <dbReference type="Pfam" id="PF03184"/>
    </source>
</evidence>
<protein>
    <recommendedName>
        <fullName evidence="1">DDE-1 domain-containing protein</fullName>
    </recommendedName>
</protein>
<accession>A0A4Y2HUH7</accession>
<reference evidence="2 3" key="1">
    <citation type="journal article" date="2019" name="Sci. Rep.">
        <title>Orb-weaving spider Araneus ventricosus genome elucidates the spidroin gene catalogue.</title>
        <authorList>
            <person name="Kono N."/>
            <person name="Nakamura H."/>
            <person name="Ohtoshi R."/>
            <person name="Moran D.A.P."/>
            <person name="Shinohara A."/>
            <person name="Yoshida Y."/>
            <person name="Fujiwara M."/>
            <person name="Mori M."/>
            <person name="Tomita M."/>
            <person name="Arakawa K."/>
        </authorList>
    </citation>
    <scope>NUCLEOTIDE SEQUENCE [LARGE SCALE GENOMIC DNA]</scope>
</reference>